<sequence length="558" mass="62959">MTAVATRRQPYRQKYPKTDLRAVLAVVLVIAGFVALLSVVLVPYSGPHYLYHGNEDTNPVIDYVKHEENGEYGDKSSNSSTSTPVFLNSTEMGPHVVEFYAPWCPHCQHFKPKYVKLAREVQATEAGKEVEFYAVSCTAHGDICKQEKIRSFPTIKFYIAGNSTGKVGRNGKLSAGDVLEILILGPIISKENKLDLSGKDHAINTKRIILNDAMPIGHVPSFPEHRQADILSDAALSFDFALMNSIFTSMNPLSSDESKAFRNWIKLVQHATPPQMRSVHEQSEAILKSFDSISRDHAALKEIIRDKKPISDVWSASCARGSKYAGYTCGLWELFHIITVGVAEWNSVRSQEGHDSELISSTHAASVLRDYIEHFFGCEVCRENFIQMYDACAFDRCARLSEDSSATSWKYLCIWLFETHNDINVRLLREKAEREGNREPNDALIWAVRWPSKLDCANCWNVDGTFDSEAVYRHLKKEYWPVSNEKGEKRHQEMQLGMASYGDSIHWNVVPLHSAAVIAAAIICSCLPYVWWVVKWHGKERSGRHKKSDSAGRAFLPL</sequence>
<dbReference type="PANTHER" id="PTHR22897">
    <property type="entry name" value="QUIESCIN Q6-RELATED SULFHYDRYL OXIDASE"/>
    <property type="match status" value="1"/>
</dbReference>
<dbReference type="GO" id="GO:0000139">
    <property type="term" value="C:Golgi membrane"/>
    <property type="evidence" value="ECO:0007669"/>
    <property type="project" value="TreeGrafter"/>
</dbReference>
<dbReference type="EC" id="1.8.3.2" evidence="8"/>
<proteinExistence type="predicted"/>
<reference evidence="11" key="1">
    <citation type="submission" date="2021-01" db="EMBL/GenBank/DDBJ databases">
        <authorList>
            <person name="Corre E."/>
            <person name="Pelletier E."/>
            <person name="Niang G."/>
            <person name="Scheremetjew M."/>
            <person name="Finn R."/>
            <person name="Kale V."/>
            <person name="Holt S."/>
            <person name="Cochrane G."/>
            <person name="Meng A."/>
            <person name="Brown T."/>
            <person name="Cohen L."/>
        </authorList>
    </citation>
    <scope>NUCLEOTIDE SEQUENCE</scope>
    <source>
        <strain evidence="11">Isolate 1302-5</strain>
    </source>
</reference>
<name>A0A7S4JEJ4_9STRA</name>
<dbReference type="SUPFAM" id="SSF52833">
    <property type="entry name" value="Thioredoxin-like"/>
    <property type="match status" value="1"/>
</dbReference>
<evidence type="ECO:0000256" key="7">
    <source>
        <dbReference type="ARBA" id="ARBA00023180"/>
    </source>
</evidence>
<keyword evidence="2 8" id="KW-0285">Flavoprotein</keyword>
<keyword evidence="3" id="KW-0732">Signal</keyword>
<dbReference type="EMBL" id="HBKQ01038848">
    <property type="protein sequence ID" value="CAE2261123.1"/>
    <property type="molecule type" value="Transcribed_RNA"/>
</dbReference>
<dbReference type="InterPro" id="IPR036774">
    <property type="entry name" value="ERV/ALR_sulphydryl_oxid_sf"/>
</dbReference>
<dbReference type="Pfam" id="PF04777">
    <property type="entry name" value="Evr1_Alr"/>
    <property type="match status" value="1"/>
</dbReference>
<keyword evidence="4 8" id="KW-0274">FAD</keyword>
<dbReference type="AlphaFoldDB" id="A0A7S4JEJ4"/>
<evidence type="ECO:0000256" key="8">
    <source>
        <dbReference type="RuleBase" id="RU371123"/>
    </source>
</evidence>
<evidence type="ECO:0000259" key="9">
    <source>
        <dbReference type="PROSITE" id="PS51324"/>
    </source>
</evidence>
<organism evidence="11">
    <name type="scientific">Odontella aurita</name>
    <dbReference type="NCBI Taxonomy" id="265563"/>
    <lineage>
        <taxon>Eukaryota</taxon>
        <taxon>Sar</taxon>
        <taxon>Stramenopiles</taxon>
        <taxon>Ochrophyta</taxon>
        <taxon>Bacillariophyta</taxon>
        <taxon>Mediophyceae</taxon>
        <taxon>Biddulphiophycidae</taxon>
        <taxon>Eupodiscales</taxon>
        <taxon>Odontellaceae</taxon>
        <taxon>Odontella</taxon>
    </lineage>
</organism>
<keyword evidence="6" id="KW-1015">Disulfide bond</keyword>
<dbReference type="Gene3D" id="1.20.120.310">
    <property type="entry name" value="ERV/ALR sulfhydryl oxidase domain"/>
    <property type="match status" value="1"/>
</dbReference>
<keyword evidence="8" id="KW-0472">Membrane</keyword>
<dbReference type="InterPro" id="IPR017905">
    <property type="entry name" value="ERV/ALR_sulphydryl_oxidase"/>
</dbReference>
<gene>
    <name evidence="11" type="ORF">OAUR00152_LOCUS26888</name>
</gene>
<dbReference type="SUPFAM" id="SSF69000">
    <property type="entry name" value="FAD-dependent thiol oxidase"/>
    <property type="match status" value="1"/>
</dbReference>
<evidence type="ECO:0000256" key="3">
    <source>
        <dbReference type="ARBA" id="ARBA00022729"/>
    </source>
</evidence>
<dbReference type="PROSITE" id="PS51324">
    <property type="entry name" value="ERV_ALR"/>
    <property type="match status" value="1"/>
</dbReference>
<evidence type="ECO:0000259" key="10">
    <source>
        <dbReference type="PROSITE" id="PS51352"/>
    </source>
</evidence>
<comment type="caution">
    <text evidence="8">Lacks conserved residue(s) required for the propagation of feature annotation.</text>
</comment>
<feature type="transmembrane region" description="Helical" evidence="8">
    <location>
        <begin position="20"/>
        <end position="44"/>
    </location>
</feature>
<comment type="cofactor">
    <cofactor evidence="1 8">
        <name>FAD</name>
        <dbReference type="ChEBI" id="CHEBI:57692"/>
    </cofactor>
</comment>
<evidence type="ECO:0000256" key="2">
    <source>
        <dbReference type="ARBA" id="ARBA00022630"/>
    </source>
</evidence>
<protein>
    <recommendedName>
        <fullName evidence="8">Sulfhydryl oxidase</fullName>
        <ecNumber evidence="8">1.8.3.2</ecNumber>
    </recommendedName>
</protein>
<dbReference type="GO" id="GO:0006457">
    <property type="term" value="P:protein folding"/>
    <property type="evidence" value="ECO:0007669"/>
    <property type="project" value="TreeGrafter"/>
</dbReference>
<dbReference type="PROSITE" id="PS00194">
    <property type="entry name" value="THIOREDOXIN_1"/>
    <property type="match status" value="1"/>
</dbReference>
<feature type="transmembrane region" description="Helical" evidence="8">
    <location>
        <begin position="512"/>
        <end position="534"/>
    </location>
</feature>
<keyword evidence="8" id="KW-1133">Transmembrane helix</keyword>
<dbReference type="GO" id="GO:0003756">
    <property type="term" value="F:protein disulfide isomerase activity"/>
    <property type="evidence" value="ECO:0007669"/>
    <property type="project" value="TreeGrafter"/>
</dbReference>
<feature type="domain" description="ERV/ALR sulfhydryl oxidase" evidence="9">
    <location>
        <begin position="320"/>
        <end position="441"/>
    </location>
</feature>
<evidence type="ECO:0000256" key="6">
    <source>
        <dbReference type="ARBA" id="ARBA00023157"/>
    </source>
</evidence>
<dbReference type="InterPro" id="IPR039798">
    <property type="entry name" value="Sulfhydryl_oxidase"/>
</dbReference>
<evidence type="ECO:0000256" key="4">
    <source>
        <dbReference type="ARBA" id="ARBA00022827"/>
    </source>
</evidence>
<dbReference type="GO" id="GO:0016971">
    <property type="term" value="F:flavin-dependent sulfhydryl oxidase activity"/>
    <property type="evidence" value="ECO:0007669"/>
    <property type="project" value="InterPro"/>
</dbReference>
<evidence type="ECO:0000256" key="5">
    <source>
        <dbReference type="ARBA" id="ARBA00023002"/>
    </source>
</evidence>
<keyword evidence="7" id="KW-0325">Glycoprotein</keyword>
<dbReference type="Pfam" id="PF00085">
    <property type="entry name" value="Thioredoxin"/>
    <property type="match status" value="1"/>
</dbReference>
<dbReference type="InterPro" id="IPR017937">
    <property type="entry name" value="Thioredoxin_CS"/>
</dbReference>
<dbReference type="CDD" id="cd02961">
    <property type="entry name" value="PDI_a_family"/>
    <property type="match status" value="1"/>
</dbReference>
<dbReference type="InterPro" id="IPR013766">
    <property type="entry name" value="Thioredoxin_domain"/>
</dbReference>
<keyword evidence="8" id="KW-0812">Transmembrane</keyword>
<dbReference type="PANTHER" id="PTHR22897:SF8">
    <property type="entry name" value="SULFHYDRYL OXIDASE"/>
    <property type="match status" value="1"/>
</dbReference>
<keyword evidence="5 8" id="KW-0560">Oxidoreductase</keyword>
<dbReference type="InterPro" id="IPR036249">
    <property type="entry name" value="Thioredoxin-like_sf"/>
</dbReference>
<dbReference type="PROSITE" id="PS51352">
    <property type="entry name" value="THIOREDOXIN_2"/>
    <property type="match status" value="1"/>
</dbReference>
<dbReference type="GO" id="GO:0005615">
    <property type="term" value="C:extracellular space"/>
    <property type="evidence" value="ECO:0007669"/>
    <property type="project" value="TreeGrafter"/>
</dbReference>
<feature type="domain" description="Thioredoxin" evidence="10">
    <location>
        <begin position="40"/>
        <end position="204"/>
    </location>
</feature>
<evidence type="ECO:0000256" key="1">
    <source>
        <dbReference type="ARBA" id="ARBA00001974"/>
    </source>
</evidence>
<evidence type="ECO:0000313" key="11">
    <source>
        <dbReference type="EMBL" id="CAE2261123.1"/>
    </source>
</evidence>
<accession>A0A7S4JEJ4</accession>
<comment type="catalytic activity">
    <reaction evidence="8">
        <text>2 R'C(R)SH + O2 = R'C(R)S-S(R)CR' + H2O2</text>
        <dbReference type="Rhea" id="RHEA:17357"/>
        <dbReference type="ChEBI" id="CHEBI:15379"/>
        <dbReference type="ChEBI" id="CHEBI:16240"/>
        <dbReference type="ChEBI" id="CHEBI:16520"/>
        <dbReference type="ChEBI" id="CHEBI:17412"/>
        <dbReference type="EC" id="1.8.3.2"/>
    </reaction>
</comment>
<dbReference type="Gene3D" id="3.40.30.10">
    <property type="entry name" value="Glutaredoxin"/>
    <property type="match status" value="1"/>
</dbReference>